<proteinExistence type="predicted"/>
<organism evidence="1 2">
    <name type="scientific">Caerostris extrusa</name>
    <name type="common">Bark spider</name>
    <name type="synonym">Caerostris bankana</name>
    <dbReference type="NCBI Taxonomy" id="172846"/>
    <lineage>
        <taxon>Eukaryota</taxon>
        <taxon>Metazoa</taxon>
        <taxon>Ecdysozoa</taxon>
        <taxon>Arthropoda</taxon>
        <taxon>Chelicerata</taxon>
        <taxon>Arachnida</taxon>
        <taxon>Araneae</taxon>
        <taxon>Araneomorphae</taxon>
        <taxon>Entelegynae</taxon>
        <taxon>Araneoidea</taxon>
        <taxon>Araneidae</taxon>
        <taxon>Caerostris</taxon>
    </lineage>
</organism>
<reference evidence="1 2" key="1">
    <citation type="submission" date="2021-06" db="EMBL/GenBank/DDBJ databases">
        <title>Caerostris extrusa draft genome.</title>
        <authorList>
            <person name="Kono N."/>
            <person name="Arakawa K."/>
        </authorList>
    </citation>
    <scope>NUCLEOTIDE SEQUENCE [LARGE SCALE GENOMIC DNA]</scope>
</reference>
<sequence length="97" mass="10502">MSMVNSDKSMVVPIKLEKQIELRRWFSLFAEALKITVTKVGHLSGSMSIANSDKDVVVPNKGVLGYNGLLGGYNGLLGGYNGVLGGFNNGLYYGFRK</sequence>
<dbReference type="Proteomes" id="UP001054945">
    <property type="component" value="Unassembled WGS sequence"/>
</dbReference>
<protein>
    <submittedName>
        <fullName evidence="1">Uncharacterized protein</fullName>
    </submittedName>
</protein>
<gene>
    <name evidence="1" type="ORF">CEXT_330461</name>
</gene>
<comment type="caution">
    <text evidence="1">The sequence shown here is derived from an EMBL/GenBank/DDBJ whole genome shotgun (WGS) entry which is preliminary data.</text>
</comment>
<keyword evidence="2" id="KW-1185">Reference proteome</keyword>
<dbReference type="EMBL" id="BPLR01000282">
    <property type="protein sequence ID" value="GIY93617.1"/>
    <property type="molecule type" value="Genomic_DNA"/>
</dbReference>
<dbReference type="AlphaFoldDB" id="A0AAV4XG56"/>
<accession>A0AAV4XG56</accession>
<name>A0AAV4XG56_CAEEX</name>
<evidence type="ECO:0000313" key="2">
    <source>
        <dbReference type="Proteomes" id="UP001054945"/>
    </source>
</evidence>
<evidence type="ECO:0000313" key="1">
    <source>
        <dbReference type="EMBL" id="GIY93617.1"/>
    </source>
</evidence>